<accession>A0A0C9SQD8</accession>
<evidence type="ECO:0000313" key="1">
    <source>
        <dbReference type="EMBL" id="KII83637.1"/>
    </source>
</evidence>
<name>A0A0C9SQD8_PLICR</name>
<dbReference type="EMBL" id="KN832575">
    <property type="protein sequence ID" value="KII83637.1"/>
    <property type="molecule type" value="Genomic_DNA"/>
</dbReference>
<dbReference type="AlphaFoldDB" id="A0A0C9SQD8"/>
<proteinExistence type="predicted"/>
<reference evidence="1 2" key="1">
    <citation type="submission" date="2014-06" db="EMBL/GenBank/DDBJ databases">
        <title>Evolutionary Origins and Diversification of the Mycorrhizal Mutualists.</title>
        <authorList>
            <consortium name="DOE Joint Genome Institute"/>
            <consortium name="Mycorrhizal Genomics Consortium"/>
            <person name="Kohler A."/>
            <person name="Kuo A."/>
            <person name="Nagy L.G."/>
            <person name="Floudas D."/>
            <person name="Copeland A."/>
            <person name="Barry K.W."/>
            <person name="Cichocki N."/>
            <person name="Veneault-Fourrey C."/>
            <person name="LaButti K."/>
            <person name="Lindquist E.A."/>
            <person name="Lipzen A."/>
            <person name="Lundell T."/>
            <person name="Morin E."/>
            <person name="Murat C."/>
            <person name="Riley R."/>
            <person name="Ohm R."/>
            <person name="Sun H."/>
            <person name="Tunlid A."/>
            <person name="Henrissat B."/>
            <person name="Grigoriev I.V."/>
            <person name="Hibbett D.S."/>
            <person name="Martin F."/>
        </authorList>
    </citation>
    <scope>NUCLEOTIDE SEQUENCE [LARGE SCALE GENOMIC DNA]</scope>
    <source>
        <strain evidence="1 2">FD-325 SS-3</strain>
    </source>
</reference>
<evidence type="ECO:0000313" key="2">
    <source>
        <dbReference type="Proteomes" id="UP000053263"/>
    </source>
</evidence>
<organism evidence="1 2">
    <name type="scientific">Plicaturopsis crispa FD-325 SS-3</name>
    <dbReference type="NCBI Taxonomy" id="944288"/>
    <lineage>
        <taxon>Eukaryota</taxon>
        <taxon>Fungi</taxon>
        <taxon>Dikarya</taxon>
        <taxon>Basidiomycota</taxon>
        <taxon>Agaricomycotina</taxon>
        <taxon>Agaricomycetes</taxon>
        <taxon>Agaricomycetidae</taxon>
        <taxon>Amylocorticiales</taxon>
        <taxon>Amylocorticiaceae</taxon>
        <taxon>Plicatura</taxon>
        <taxon>Plicaturopsis crispa</taxon>
    </lineage>
</organism>
<dbReference type="Proteomes" id="UP000053263">
    <property type="component" value="Unassembled WGS sequence"/>
</dbReference>
<protein>
    <submittedName>
        <fullName evidence="1">Uncharacterized protein</fullName>
    </submittedName>
</protein>
<keyword evidence="2" id="KW-1185">Reference proteome</keyword>
<sequence length="54" mass="5753">MLSAAVTGAHSMRRRAAVSFQPSLRVAEPNIAADRNLHRPGLVLSKPASGILYP</sequence>
<gene>
    <name evidence="1" type="ORF">PLICRDRAFT_47114</name>
</gene>
<dbReference type="HOGENOM" id="CLU_3051384_0_0_1"/>